<proteinExistence type="predicted"/>
<sequence length="87" mass="10119">MSKPQSLIDMEEQFAEAMADAGITSEADVYKVGDDNLEALYEQLVIKRSDFAKGQVIRGGRRRSGRGRRTQRRKSIRRKSRHMRHRK</sequence>
<accession>A0A6C0LPG2</accession>
<evidence type="ECO:0000313" key="2">
    <source>
        <dbReference type="EMBL" id="QHU32343.1"/>
    </source>
</evidence>
<protein>
    <submittedName>
        <fullName evidence="2">Uncharacterized protein</fullName>
    </submittedName>
</protein>
<feature type="compositionally biased region" description="Basic residues" evidence="1">
    <location>
        <begin position="59"/>
        <end position="87"/>
    </location>
</feature>
<dbReference type="EMBL" id="MN740538">
    <property type="protein sequence ID" value="QHU32343.1"/>
    <property type="molecule type" value="Genomic_DNA"/>
</dbReference>
<dbReference type="AlphaFoldDB" id="A0A6C0LPG2"/>
<feature type="region of interest" description="Disordered" evidence="1">
    <location>
        <begin position="56"/>
        <end position="87"/>
    </location>
</feature>
<name>A0A6C0LPG2_9ZZZZ</name>
<organism evidence="2">
    <name type="scientific">viral metagenome</name>
    <dbReference type="NCBI Taxonomy" id="1070528"/>
    <lineage>
        <taxon>unclassified sequences</taxon>
        <taxon>metagenomes</taxon>
        <taxon>organismal metagenomes</taxon>
    </lineage>
</organism>
<evidence type="ECO:0000256" key="1">
    <source>
        <dbReference type="SAM" id="MobiDB-lite"/>
    </source>
</evidence>
<reference evidence="2" key="1">
    <citation type="journal article" date="2020" name="Nature">
        <title>Giant virus diversity and host interactions through global metagenomics.</title>
        <authorList>
            <person name="Schulz F."/>
            <person name="Roux S."/>
            <person name="Paez-Espino D."/>
            <person name="Jungbluth S."/>
            <person name="Walsh D.A."/>
            <person name="Denef V.J."/>
            <person name="McMahon K.D."/>
            <person name="Konstantinidis K.T."/>
            <person name="Eloe-Fadrosh E.A."/>
            <person name="Kyrpides N.C."/>
            <person name="Woyke T."/>
        </authorList>
    </citation>
    <scope>NUCLEOTIDE SEQUENCE</scope>
    <source>
        <strain evidence="2">GVMAG-M-3300027963-9</strain>
    </source>
</reference>